<proteinExistence type="predicted"/>
<gene>
    <name evidence="1" type="ORF">KIN20_005622</name>
</gene>
<keyword evidence="2" id="KW-1185">Reference proteome</keyword>
<reference evidence="1" key="1">
    <citation type="submission" date="2021-06" db="EMBL/GenBank/DDBJ databases">
        <title>Parelaphostrongylus tenuis whole genome reference sequence.</title>
        <authorList>
            <person name="Garwood T.J."/>
            <person name="Larsen P.A."/>
            <person name="Fountain-Jones N.M."/>
            <person name="Garbe J.R."/>
            <person name="Macchietto M.G."/>
            <person name="Kania S.A."/>
            <person name="Gerhold R.W."/>
            <person name="Richards J.E."/>
            <person name="Wolf T.M."/>
        </authorList>
    </citation>
    <scope>NUCLEOTIDE SEQUENCE</scope>
    <source>
        <strain evidence="1">MNPRO001-30</strain>
        <tissue evidence="1">Meninges</tissue>
    </source>
</reference>
<comment type="caution">
    <text evidence="1">The sequence shown here is derived from an EMBL/GenBank/DDBJ whole genome shotgun (WGS) entry which is preliminary data.</text>
</comment>
<dbReference type="Proteomes" id="UP001196413">
    <property type="component" value="Unassembled WGS sequence"/>
</dbReference>
<organism evidence="1 2">
    <name type="scientific">Parelaphostrongylus tenuis</name>
    <name type="common">Meningeal worm</name>
    <dbReference type="NCBI Taxonomy" id="148309"/>
    <lineage>
        <taxon>Eukaryota</taxon>
        <taxon>Metazoa</taxon>
        <taxon>Ecdysozoa</taxon>
        <taxon>Nematoda</taxon>
        <taxon>Chromadorea</taxon>
        <taxon>Rhabditida</taxon>
        <taxon>Rhabditina</taxon>
        <taxon>Rhabditomorpha</taxon>
        <taxon>Strongyloidea</taxon>
        <taxon>Metastrongylidae</taxon>
        <taxon>Parelaphostrongylus</taxon>
    </lineage>
</organism>
<evidence type="ECO:0000313" key="2">
    <source>
        <dbReference type="Proteomes" id="UP001196413"/>
    </source>
</evidence>
<dbReference type="EMBL" id="JAHQIW010000775">
    <property type="protein sequence ID" value="KAJ1349939.1"/>
    <property type="molecule type" value="Genomic_DNA"/>
</dbReference>
<sequence length="84" mass="9638">MEVLIPQGKELRYRCAVAGCRWPEKALSMCTMVEHLAYHYAKISGYAIDFYNILSFFCDSSPVQLGNMLLFFTFTSVWNLAESI</sequence>
<dbReference type="AlphaFoldDB" id="A0AAD5MLR7"/>
<evidence type="ECO:0000313" key="1">
    <source>
        <dbReference type="EMBL" id="KAJ1349939.1"/>
    </source>
</evidence>
<accession>A0AAD5MLR7</accession>
<name>A0AAD5MLR7_PARTN</name>
<protein>
    <submittedName>
        <fullName evidence="1">Uncharacterized protein</fullName>
    </submittedName>
</protein>